<reference evidence="2 3" key="1">
    <citation type="journal article" date="2018" name="BMC Genomics">
        <title>Genomic comparison of Trypanosoma conorhini and Trypanosoma rangeli to Trypanosoma cruzi strains of high and low virulence.</title>
        <authorList>
            <person name="Bradwell K.R."/>
            <person name="Koparde V.N."/>
            <person name="Matveyev A.V."/>
            <person name="Serrano M.G."/>
            <person name="Alves J.M."/>
            <person name="Parikh H."/>
            <person name="Huang B."/>
            <person name="Lee V."/>
            <person name="Espinosa-Alvarez O."/>
            <person name="Ortiz P.A."/>
            <person name="Costa-Martins A.G."/>
            <person name="Teixeira M.M."/>
            <person name="Buck G.A."/>
        </authorList>
    </citation>
    <scope>NUCLEOTIDE SEQUENCE [LARGE SCALE GENOMIC DNA]</scope>
    <source>
        <strain evidence="2 3">025E</strain>
    </source>
</reference>
<evidence type="ECO:0000256" key="1">
    <source>
        <dbReference type="SAM" id="MobiDB-lite"/>
    </source>
</evidence>
<feature type="region of interest" description="Disordered" evidence="1">
    <location>
        <begin position="73"/>
        <end position="98"/>
    </location>
</feature>
<dbReference type="AlphaFoldDB" id="A0A3R7L139"/>
<dbReference type="Gene3D" id="3.90.70.200">
    <property type="entry name" value="Plus-3 domain"/>
    <property type="match status" value="1"/>
</dbReference>
<evidence type="ECO:0000313" key="2">
    <source>
        <dbReference type="EMBL" id="RNF17562.1"/>
    </source>
</evidence>
<dbReference type="GeneID" id="40318364"/>
<feature type="region of interest" description="Disordered" evidence="1">
    <location>
        <begin position="258"/>
        <end position="279"/>
    </location>
</feature>
<name>A0A3R7L139_9TRYP</name>
<gene>
    <name evidence="2" type="ORF">Tco025E_04753</name>
</gene>
<sequence>MKFWVKAITDDNVQEQLLVKANNSPELMRELSRLLNTHVTWMSVSDFQTQVVERLDGGAEILPVKVVTSKAAGQPQDGEASFTSSEPHPQHPAPAPAELSQVVCKEDEEWPFSLRSPSLSEAGISARPSSAGQSLLLTPPVDQICLTRKDIELLLHPSHANAFVNVVSGCFVRIRGRQDYDVYQIIRPSNGVDLLLDMIHYEETRPLEVVSNAPPVPQEVSTWSKKMISASRPFMPPGFIEAKLGDLNSAMRAARPSLQDQSLQTNAVTPPTPPAVGRELQGRRRQLSLFARSRMYPYISLGRLIIKTNDVLLHPQIYILEEPEADTFELVLFATRYSNSGNKKNVSQTLRAA</sequence>
<keyword evidence="3" id="KW-1185">Reference proteome</keyword>
<proteinExistence type="predicted"/>
<evidence type="ECO:0000313" key="3">
    <source>
        <dbReference type="Proteomes" id="UP000284403"/>
    </source>
</evidence>
<dbReference type="GO" id="GO:0003677">
    <property type="term" value="F:DNA binding"/>
    <property type="evidence" value="ECO:0007669"/>
    <property type="project" value="InterPro"/>
</dbReference>
<dbReference type="Proteomes" id="UP000284403">
    <property type="component" value="Unassembled WGS sequence"/>
</dbReference>
<dbReference type="OrthoDB" id="240018at2759"/>
<dbReference type="InterPro" id="IPR036128">
    <property type="entry name" value="Plus3-like_sf"/>
</dbReference>
<organism evidence="2 3">
    <name type="scientific">Trypanosoma conorhini</name>
    <dbReference type="NCBI Taxonomy" id="83891"/>
    <lineage>
        <taxon>Eukaryota</taxon>
        <taxon>Discoba</taxon>
        <taxon>Euglenozoa</taxon>
        <taxon>Kinetoplastea</taxon>
        <taxon>Metakinetoplastina</taxon>
        <taxon>Trypanosomatida</taxon>
        <taxon>Trypanosomatidae</taxon>
        <taxon>Trypanosoma</taxon>
    </lineage>
</organism>
<dbReference type="EMBL" id="MKKU01000257">
    <property type="protein sequence ID" value="RNF17562.1"/>
    <property type="molecule type" value="Genomic_DNA"/>
</dbReference>
<protein>
    <submittedName>
        <fullName evidence="2">Uncharacterized protein</fullName>
    </submittedName>
</protein>
<dbReference type="SUPFAM" id="SSF159042">
    <property type="entry name" value="Plus3-like"/>
    <property type="match status" value="1"/>
</dbReference>
<accession>A0A3R7L139</accession>
<comment type="caution">
    <text evidence="2">The sequence shown here is derived from an EMBL/GenBank/DDBJ whole genome shotgun (WGS) entry which is preliminary data.</text>
</comment>
<dbReference type="RefSeq" id="XP_029228203.1">
    <property type="nucleotide sequence ID" value="XM_029371659.1"/>
</dbReference>